<evidence type="ECO:0000256" key="3">
    <source>
        <dbReference type="ARBA" id="ARBA00023163"/>
    </source>
</evidence>
<organism evidence="5 6">
    <name type="scientific">Quadrisphaera granulorum</name>
    <dbReference type="NCBI Taxonomy" id="317664"/>
    <lineage>
        <taxon>Bacteria</taxon>
        <taxon>Bacillati</taxon>
        <taxon>Actinomycetota</taxon>
        <taxon>Actinomycetes</taxon>
        <taxon>Kineosporiales</taxon>
        <taxon>Kineosporiaceae</taxon>
        <taxon>Quadrisphaera</taxon>
    </lineage>
</organism>
<dbReference type="Proteomes" id="UP000245469">
    <property type="component" value="Unassembled WGS sequence"/>
</dbReference>
<comment type="caution">
    <text evidence="5">The sequence shown here is derived from an EMBL/GenBank/DDBJ whole genome shotgun (WGS) entry which is preliminary data.</text>
</comment>
<evidence type="ECO:0000256" key="1">
    <source>
        <dbReference type="ARBA" id="ARBA00023015"/>
    </source>
</evidence>
<dbReference type="GO" id="GO:0003700">
    <property type="term" value="F:DNA-binding transcription factor activity"/>
    <property type="evidence" value="ECO:0007669"/>
    <property type="project" value="InterPro"/>
</dbReference>
<evidence type="ECO:0000313" key="6">
    <source>
        <dbReference type="Proteomes" id="UP000245469"/>
    </source>
</evidence>
<dbReference type="GO" id="GO:0003677">
    <property type="term" value="F:DNA binding"/>
    <property type="evidence" value="ECO:0007669"/>
    <property type="project" value="UniProtKB-KW"/>
</dbReference>
<dbReference type="InterPro" id="IPR036388">
    <property type="entry name" value="WH-like_DNA-bd_sf"/>
</dbReference>
<dbReference type="Pfam" id="PF07729">
    <property type="entry name" value="FCD"/>
    <property type="match status" value="1"/>
</dbReference>
<dbReference type="PROSITE" id="PS50949">
    <property type="entry name" value="HTH_GNTR"/>
    <property type="match status" value="1"/>
</dbReference>
<keyword evidence="3" id="KW-0804">Transcription</keyword>
<dbReference type="AlphaFoldDB" id="A0A315ZVD3"/>
<dbReference type="EMBL" id="QGDQ01000025">
    <property type="protein sequence ID" value="PWJ49566.1"/>
    <property type="molecule type" value="Genomic_DNA"/>
</dbReference>
<dbReference type="RefSeq" id="WP_211319703.1">
    <property type="nucleotide sequence ID" value="NZ_QGDQ01000025.1"/>
</dbReference>
<dbReference type="SUPFAM" id="SSF48008">
    <property type="entry name" value="GntR ligand-binding domain-like"/>
    <property type="match status" value="1"/>
</dbReference>
<gene>
    <name evidence="5" type="ORF">BXY45_12533</name>
</gene>
<dbReference type="InterPro" id="IPR036390">
    <property type="entry name" value="WH_DNA-bd_sf"/>
</dbReference>
<feature type="domain" description="HTH gntR-type" evidence="4">
    <location>
        <begin position="3"/>
        <end position="70"/>
    </location>
</feature>
<dbReference type="InterPro" id="IPR011711">
    <property type="entry name" value="GntR_C"/>
</dbReference>
<evidence type="ECO:0000313" key="5">
    <source>
        <dbReference type="EMBL" id="PWJ49566.1"/>
    </source>
</evidence>
<protein>
    <submittedName>
        <fullName evidence="5">GntR family transcriptional regulator</fullName>
    </submittedName>
</protein>
<dbReference type="PANTHER" id="PTHR43537:SF45">
    <property type="entry name" value="GNTR FAMILY REGULATORY PROTEIN"/>
    <property type="match status" value="1"/>
</dbReference>
<name>A0A315ZVD3_9ACTN</name>
<dbReference type="Pfam" id="PF00392">
    <property type="entry name" value="GntR"/>
    <property type="match status" value="1"/>
</dbReference>
<proteinExistence type="predicted"/>
<keyword evidence="2" id="KW-0238">DNA-binding</keyword>
<evidence type="ECO:0000259" key="4">
    <source>
        <dbReference type="PROSITE" id="PS50949"/>
    </source>
</evidence>
<dbReference type="PANTHER" id="PTHR43537">
    <property type="entry name" value="TRANSCRIPTIONAL REGULATOR, GNTR FAMILY"/>
    <property type="match status" value="1"/>
</dbReference>
<dbReference type="InterPro" id="IPR008920">
    <property type="entry name" value="TF_FadR/GntR_C"/>
</dbReference>
<sequence length="208" mass="23521">MRPSLRDQTLRVLRQRLVTGALVPGRIYSVTALAAELGVSNSPVREAMLELQNQGLVEAVRNRGFCVVQLSRREREDILQVRMMLEVPAMAQLAGRQEYWRADAEFTRISDEIIQAAEANDLLAFLDADRRFHLGLLRLLGNEALVDVVALMRDRTRLFADHATILRSAEEHPGILEALRRADPVAASQRMTEHLHHVMDDWSGDPPQ</sequence>
<accession>A0A315ZVD3</accession>
<evidence type="ECO:0000256" key="2">
    <source>
        <dbReference type="ARBA" id="ARBA00023125"/>
    </source>
</evidence>
<dbReference type="SMART" id="SM00895">
    <property type="entry name" value="FCD"/>
    <property type="match status" value="1"/>
</dbReference>
<dbReference type="Gene3D" id="1.10.10.10">
    <property type="entry name" value="Winged helix-like DNA-binding domain superfamily/Winged helix DNA-binding domain"/>
    <property type="match status" value="1"/>
</dbReference>
<dbReference type="InterPro" id="IPR000524">
    <property type="entry name" value="Tscrpt_reg_HTH_GntR"/>
</dbReference>
<dbReference type="CDD" id="cd07377">
    <property type="entry name" value="WHTH_GntR"/>
    <property type="match status" value="1"/>
</dbReference>
<dbReference type="SMART" id="SM00345">
    <property type="entry name" value="HTH_GNTR"/>
    <property type="match status" value="1"/>
</dbReference>
<keyword evidence="6" id="KW-1185">Reference proteome</keyword>
<dbReference type="Gene3D" id="1.20.120.530">
    <property type="entry name" value="GntR ligand-binding domain-like"/>
    <property type="match status" value="1"/>
</dbReference>
<keyword evidence="1" id="KW-0805">Transcription regulation</keyword>
<dbReference type="SUPFAM" id="SSF46785">
    <property type="entry name" value="Winged helix' DNA-binding domain"/>
    <property type="match status" value="1"/>
</dbReference>
<reference evidence="5 6" key="1">
    <citation type="submission" date="2018-03" db="EMBL/GenBank/DDBJ databases">
        <title>Genomic Encyclopedia of Archaeal and Bacterial Type Strains, Phase II (KMG-II): from individual species to whole genera.</title>
        <authorList>
            <person name="Goeker M."/>
        </authorList>
    </citation>
    <scope>NUCLEOTIDE SEQUENCE [LARGE SCALE GENOMIC DNA]</scope>
    <source>
        <strain evidence="5 6">DSM 44889</strain>
    </source>
</reference>